<dbReference type="RefSeq" id="WP_008655031.1">
    <property type="nucleotide sequence ID" value="NZ_JGDM01000116.1"/>
</dbReference>
<comment type="caution">
    <text evidence="2">The sequence shown here is derived from an EMBL/GenBank/DDBJ whole genome shotgun (WGS) entry which is preliminary data.</text>
</comment>
<dbReference type="PATRIC" id="fig|1339280.3.peg.4406"/>
<dbReference type="AlphaFoldDB" id="A0A015Y726"/>
<feature type="compositionally biased region" description="Basic and acidic residues" evidence="1">
    <location>
        <begin position="354"/>
        <end position="380"/>
    </location>
</feature>
<sequence>MDGIKHSRRFAELEALMGSYFRHHLVPVMTQTQSYLTEKQGEEMKAYSTSLGGILGMMASAGQPLADPYQTLKVTGEWNSKTTEDYIGMCKDRILSSEEMQHDLAYMAGQWRDVVVKEVGRERYDKLSQELGCDLAYAFVDYRVEQLMIDQLVKERMPKSSADYIIRKAAESSLLGLPQALGRSPLAEEIEKRGEVAYRPSKLEKGAGWVLGASADTVMLGGTGSWTAVARFIGADTAISAVADHFGKEETQPLSAEECISKGVFGSDSNVFDSFRKEAASIPGKENTALAAANGKLQKKIPIVTFDFMDWWKTDNRNMPWREETAEEERKRVERYKDVPMVVAPGQEEAYLQDMERRKAETEEQTESKPKQREKEEKEVSTSAVSAGEGMRQEQAGQGTQTIQTNENGWDELVRSLGLDGIGDVAGNLGYILAMLPDILLGVFTGRTQSLGLKDNLLPIASIVAGMFVKNPMLKMLLIGLGGANLLNKAGHEVLGKERTEGNRNAATTGREVQYRRYPDEPLNPRIVNPALQGCTLVATIDRVPCTVQLTPAMADAYRAGALPLNTLANAVLAQSDKLRQMASQNYDNGQQETIVRTRGIQ</sequence>
<evidence type="ECO:0000313" key="3">
    <source>
        <dbReference type="Proteomes" id="UP000022272"/>
    </source>
</evidence>
<feature type="region of interest" description="Disordered" evidence="1">
    <location>
        <begin position="347"/>
        <end position="407"/>
    </location>
</feature>
<evidence type="ECO:0000313" key="2">
    <source>
        <dbReference type="EMBL" id="EXZ42240.1"/>
    </source>
</evidence>
<gene>
    <name evidence="2" type="ORF">M076_4612</name>
</gene>
<protein>
    <submittedName>
        <fullName evidence="2">Uncharacterized protein</fullName>
    </submittedName>
</protein>
<reference evidence="2 3" key="1">
    <citation type="submission" date="2014-02" db="EMBL/GenBank/DDBJ databases">
        <authorList>
            <person name="Sears C."/>
            <person name="Carroll K."/>
            <person name="Sack B.R."/>
            <person name="Qadri F."/>
            <person name="Myers L.L."/>
            <person name="Chung G.-T."/>
            <person name="Escheverria P."/>
            <person name="Fraser C.M."/>
            <person name="Sadzewicz L."/>
            <person name="Shefchek K.A."/>
            <person name="Tallon L."/>
            <person name="Das S.P."/>
            <person name="Daugherty S."/>
            <person name="Mongodin E.F."/>
        </authorList>
    </citation>
    <scope>NUCLEOTIDE SEQUENCE [LARGE SCALE GENOMIC DNA]</scope>
    <source>
        <strain evidence="2 3">2-F-2 #4</strain>
    </source>
</reference>
<feature type="compositionally biased region" description="Polar residues" evidence="1">
    <location>
        <begin position="395"/>
        <end position="407"/>
    </location>
</feature>
<name>A0A015Y726_BACFG</name>
<proteinExistence type="predicted"/>
<evidence type="ECO:0000256" key="1">
    <source>
        <dbReference type="SAM" id="MobiDB-lite"/>
    </source>
</evidence>
<dbReference type="Proteomes" id="UP000022272">
    <property type="component" value="Unassembled WGS sequence"/>
</dbReference>
<accession>A0A015Y726</accession>
<dbReference type="EMBL" id="JGDM01000116">
    <property type="protein sequence ID" value="EXZ42240.1"/>
    <property type="molecule type" value="Genomic_DNA"/>
</dbReference>
<organism evidence="2 3">
    <name type="scientific">Bacteroides fragilis str. 2-F-2 #4</name>
    <dbReference type="NCBI Taxonomy" id="1339280"/>
    <lineage>
        <taxon>Bacteria</taxon>
        <taxon>Pseudomonadati</taxon>
        <taxon>Bacteroidota</taxon>
        <taxon>Bacteroidia</taxon>
        <taxon>Bacteroidales</taxon>
        <taxon>Bacteroidaceae</taxon>
        <taxon>Bacteroides</taxon>
    </lineage>
</organism>